<protein>
    <submittedName>
        <fullName evidence="1">Uncharacterized protein</fullName>
    </submittedName>
</protein>
<reference evidence="1 2" key="1">
    <citation type="submission" date="2018-12" db="EMBL/GenBank/DDBJ databases">
        <title>Genome of Verticillium dahliae isolate Getta Getta.</title>
        <authorList>
            <person name="Gardiner D.M."/>
        </authorList>
    </citation>
    <scope>NUCLEOTIDE SEQUENCE [LARGE SCALE GENOMIC DNA]</scope>
    <source>
        <strain evidence="1 2">Getta Getta</strain>
    </source>
</reference>
<dbReference type="AlphaFoldDB" id="A0A444S899"/>
<evidence type="ECO:0000313" key="1">
    <source>
        <dbReference type="EMBL" id="RXG49618.1"/>
    </source>
</evidence>
<comment type="caution">
    <text evidence="1">The sequence shown here is derived from an EMBL/GenBank/DDBJ whole genome shotgun (WGS) entry which is preliminary data.</text>
</comment>
<gene>
    <name evidence="1" type="ORF">VDGE_30115</name>
</gene>
<dbReference type="Proteomes" id="UP000288725">
    <property type="component" value="Unassembled WGS sequence"/>
</dbReference>
<name>A0A444S899_VERDA</name>
<organism evidence="1 2">
    <name type="scientific">Verticillium dahliae</name>
    <name type="common">Verticillium wilt</name>
    <dbReference type="NCBI Taxonomy" id="27337"/>
    <lineage>
        <taxon>Eukaryota</taxon>
        <taxon>Fungi</taxon>
        <taxon>Dikarya</taxon>
        <taxon>Ascomycota</taxon>
        <taxon>Pezizomycotina</taxon>
        <taxon>Sordariomycetes</taxon>
        <taxon>Hypocreomycetidae</taxon>
        <taxon>Glomerellales</taxon>
        <taxon>Plectosphaerellaceae</taxon>
        <taxon>Verticillium</taxon>
    </lineage>
</organism>
<proteinExistence type="predicted"/>
<dbReference type="EMBL" id="RSDZ01000013">
    <property type="protein sequence ID" value="RXG49618.1"/>
    <property type="molecule type" value="Genomic_DNA"/>
</dbReference>
<evidence type="ECO:0000313" key="2">
    <source>
        <dbReference type="Proteomes" id="UP000288725"/>
    </source>
</evidence>
<accession>A0A444S899</accession>
<sequence>MNGLVAKLTTYDPTQPQYVGTLSEDMTTVRLHGSQAFGGGGVFLSRDILLRNCIYDNNDMRMTWMRDLWQLDLSGGDASGFCESGIKPFSIHHFKGGWKWHTTYLLNTTQIAYTCGEDCPYQRFVTADNFIISMDIASLNTLMALTSVSTRWSGRSARDPWRRCRPPGIFAIE</sequence>